<dbReference type="Gene3D" id="3.40.960.10">
    <property type="entry name" value="VSR Endonuclease"/>
    <property type="match status" value="1"/>
</dbReference>
<feature type="domain" description="DUF559" evidence="1">
    <location>
        <begin position="285"/>
        <end position="354"/>
    </location>
</feature>
<comment type="caution">
    <text evidence="2">The sequence shown here is derived from an EMBL/GenBank/DDBJ whole genome shotgun (WGS) entry which is preliminary data.</text>
</comment>
<dbReference type="InterPro" id="IPR007569">
    <property type="entry name" value="DUF559"/>
</dbReference>
<name>A0A3N9X947_9ACTN</name>
<dbReference type="Proteomes" id="UP000266889">
    <property type="component" value="Unassembled WGS sequence"/>
</dbReference>
<accession>A0A3N9X947</accession>
<dbReference type="RefSeq" id="WP_124856856.1">
    <property type="nucleotide sequence ID" value="NZ_QGSY01000173.1"/>
</dbReference>
<dbReference type="EMBL" id="QGSY01000173">
    <property type="protein sequence ID" value="RQX09432.1"/>
    <property type="molecule type" value="Genomic_DNA"/>
</dbReference>
<reference evidence="2 3" key="1">
    <citation type="submission" date="2018-05" db="EMBL/GenBank/DDBJ databases">
        <title>Micromonospora from Atacama Desert.</title>
        <authorList>
            <person name="Carro L."/>
            <person name="Goodfellow M."/>
            <person name="Klenk H.-P."/>
        </authorList>
    </citation>
    <scope>NUCLEOTIDE SEQUENCE [LARGE SCALE GENOMIC DNA]</scope>
    <source>
        <strain evidence="2 3">LB32</strain>
    </source>
</reference>
<dbReference type="AlphaFoldDB" id="A0A3N9X947"/>
<dbReference type="InterPro" id="IPR011335">
    <property type="entry name" value="Restrct_endonuc-II-like"/>
</dbReference>
<evidence type="ECO:0000313" key="2">
    <source>
        <dbReference type="EMBL" id="RQX09432.1"/>
    </source>
</evidence>
<keyword evidence="3" id="KW-1185">Reference proteome</keyword>
<gene>
    <name evidence="2" type="ORF">DLJ58_14930</name>
</gene>
<evidence type="ECO:0000313" key="3">
    <source>
        <dbReference type="Proteomes" id="UP000266889"/>
    </source>
</evidence>
<protein>
    <recommendedName>
        <fullName evidence="1">DUF559 domain-containing protein</fullName>
    </recommendedName>
</protein>
<organism evidence="2 3">
    <name type="scientific">Micromonospora arida</name>
    <dbReference type="NCBI Taxonomy" id="2203715"/>
    <lineage>
        <taxon>Bacteria</taxon>
        <taxon>Bacillati</taxon>
        <taxon>Actinomycetota</taxon>
        <taxon>Actinomycetes</taxon>
        <taxon>Micromonosporales</taxon>
        <taxon>Micromonosporaceae</taxon>
        <taxon>Micromonospora</taxon>
    </lineage>
</organism>
<dbReference type="OrthoDB" id="570572at2"/>
<evidence type="ECO:0000259" key="1">
    <source>
        <dbReference type="Pfam" id="PF04480"/>
    </source>
</evidence>
<sequence length="371" mass="39858">MAHPVRADGDASRAWWAAPPTGRVSHLPGIDPELLRVALDPLPPAAPAIVHYRPTVTCPLGDLVDTLLDQLDTAALAMFPRWLAGADHVDSEGTLGVAAVRALAARTAAGSRHFGPFLADLAERGLRGPHHPGGRSRFAPGVRAAGLARVIADAYDRQSCVLVMALPDADADADADAERTLVAAAEWLVRHGGFTVWLAGGTLRHADRVRSVPMPVPARFAGLASTTERLPALAAEPASTVLAWPPIAGVPRGDSAAEQALERALAPHDWARGRRWNQTYEWHVLATAYRLDLFWPTEGLAVEVDGPEHRGRIAFANDRRRDVQLQLLGLDVLRFTNEQVLTDAPAVVDGIRRLLARRRAGGTHPHGDETS</sequence>
<dbReference type="Pfam" id="PF04480">
    <property type="entry name" value="DUF559"/>
    <property type="match status" value="1"/>
</dbReference>
<proteinExistence type="predicted"/>
<dbReference type="SUPFAM" id="SSF52980">
    <property type="entry name" value="Restriction endonuclease-like"/>
    <property type="match status" value="1"/>
</dbReference>